<evidence type="ECO:0000256" key="3">
    <source>
        <dbReference type="ARBA" id="ARBA00022759"/>
    </source>
</evidence>
<dbReference type="GO" id="GO:0016788">
    <property type="term" value="F:hydrolase activity, acting on ester bonds"/>
    <property type="evidence" value="ECO:0007669"/>
    <property type="project" value="InterPro"/>
</dbReference>
<dbReference type="Gene3D" id="1.10.575.10">
    <property type="entry name" value="P1 Nuclease"/>
    <property type="match status" value="1"/>
</dbReference>
<dbReference type="GO" id="GO:0004519">
    <property type="term" value="F:endonuclease activity"/>
    <property type="evidence" value="ECO:0007669"/>
    <property type="project" value="UniProtKB-KW"/>
</dbReference>
<dbReference type="GO" id="GO:0006308">
    <property type="term" value="P:DNA catabolic process"/>
    <property type="evidence" value="ECO:0007669"/>
    <property type="project" value="InterPro"/>
</dbReference>
<dbReference type="Proteomes" id="UP000270046">
    <property type="component" value="Chromosome"/>
</dbReference>
<keyword evidence="2" id="KW-0479">Metal-binding</keyword>
<keyword evidence="4" id="KW-0378">Hydrolase</keyword>
<keyword evidence="1" id="KW-0540">Nuclease</keyword>
<dbReference type="PANTHER" id="PTHR33146">
    <property type="entry name" value="ENDONUCLEASE 4"/>
    <property type="match status" value="1"/>
</dbReference>
<keyword evidence="3" id="KW-0255">Endonuclease</keyword>
<evidence type="ECO:0000256" key="5">
    <source>
        <dbReference type="ARBA" id="ARBA00023157"/>
    </source>
</evidence>
<proteinExistence type="predicted"/>
<keyword evidence="8" id="KW-1185">Reference proteome</keyword>
<evidence type="ECO:0000256" key="4">
    <source>
        <dbReference type="ARBA" id="ARBA00022801"/>
    </source>
</evidence>
<protein>
    <recommendedName>
        <fullName evidence="9">S1/P1 nuclease</fullName>
    </recommendedName>
</protein>
<evidence type="ECO:0000256" key="2">
    <source>
        <dbReference type="ARBA" id="ARBA00022723"/>
    </source>
</evidence>
<dbReference type="CDD" id="cd11010">
    <property type="entry name" value="S1-P1_nuclease"/>
    <property type="match status" value="1"/>
</dbReference>
<gene>
    <name evidence="7" type="ORF">HYN43_002545</name>
</gene>
<dbReference type="RefSeq" id="WP_119407959.1">
    <property type="nucleotide sequence ID" value="NZ_CP032869.1"/>
</dbReference>
<dbReference type="KEGG" id="muh:HYN43_002545"/>
<dbReference type="OrthoDB" id="267579at2"/>
<evidence type="ECO:0000256" key="6">
    <source>
        <dbReference type="ARBA" id="ARBA00023180"/>
    </source>
</evidence>
<dbReference type="InterPro" id="IPR003154">
    <property type="entry name" value="S1/P1nuclease"/>
</dbReference>
<sequence>MKRITVFIIVLLMPSGVWAWDGSGHMTAGAIAYYYLKVHNPAVLSKVLATLRLHPWYNQQHWKDTLALLKPDEQDAGLFMLASTYPDDAKKIPHFIDGDRTHKLWHYIDYPFVAPGSSAIPQQPKSPNAQEKLNELVRDLPAAGNSSAKAVNLAWLFHLIEDIHQPLHTAQLFDADNPGGDSGGLKTFIRIDTGSPRELHGVWDELVKGKVKTYPANASRLLAMDKYKESNLPELSANPKIADWILKESFLAAKQFAYLDGTVAGTQSHPTTVHVQYLKDASPLGEKRVVLSGIRLAKLLVTIYHG</sequence>
<evidence type="ECO:0000313" key="8">
    <source>
        <dbReference type="Proteomes" id="UP000270046"/>
    </source>
</evidence>
<dbReference type="InterPro" id="IPR008947">
    <property type="entry name" value="PLipase_C/P1_nuclease_dom_sf"/>
</dbReference>
<dbReference type="PANTHER" id="PTHR33146:SF10">
    <property type="entry name" value="STRAND-SPECIFIC NUCLEASE, PUTATIVE-RELATED"/>
    <property type="match status" value="1"/>
</dbReference>
<dbReference type="AlphaFoldDB" id="A0A494VK10"/>
<evidence type="ECO:0000313" key="7">
    <source>
        <dbReference type="EMBL" id="AYL94239.1"/>
    </source>
</evidence>
<dbReference type="GO" id="GO:0003676">
    <property type="term" value="F:nucleic acid binding"/>
    <property type="evidence" value="ECO:0007669"/>
    <property type="project" value="InterPro"/>
</dbReference>
<evidence type="ECO:0008006" key="9">
    <source>
        <dbReference type="Google" id="ProtNLM"/>
    </source>
</evidence>
<dbReference type="GO" id="GO:0046872">
    <property type="term" value="F:metal ion binding"/>
    <property type="evidence" value="ECO:0007669"/>
    <property type="project" value="UniProtKB-KW"/>
</dbReference>
<accession>A0A494VK10</accession>
<name>A0A494VK10_9SPHI</name>
<keyword evidence="5" id="KW-1015">Disulfide bond</keyword>
<evidence type="ECO:0000256" key="1">
    <source>
        <dbReference type="ARBA" id="ARBA00022722"/>
    </source>
</evidence>
<reference evidence="7 8" key="1">
    <citation type="submission" date="2018-10" db="EMBL/GenBank/DDBJ databases">
        <title>Genome sequencing of Mucilaginibacter sp. HYN0043.</title>
        <authorList>
            <person name="Kim M."/>
            <person name="Yi H."/>
        </authorList>
    </citation>
    <scope>NUCLEOTIDE SEQUENCE [LARGE SCALE GENOMIC DNA]</scope>
    <source>
        <strain evidence="7 8">HYN0043</strain>
    </source>
</reference>
<dbReference type="SUPFAM" id="SSF48537">
    <property type="entry name" value="Phospholipase C/P1 nuclease"/>
    <property type="match status" value="1"/>
</dbReference>
<organism evidence="7 8">
    <name type="scientific">Mucilaginibacter celer</name>
    <dbReference type="NCBI Taxonomy" id="2305508"/>
    <lineage>
        <taxon>Bacteria</taxon>
        <taxon>Pseudomonadati</taxon>
        <taxon>Bacteroidota</taxon>
        <taxon>Sphingobacteriia</taxon>
        <taxon>Sphingobacteriales</taxon>
        <taxon>Sphingobacteriaceae</taxon>
        <taxon>Mucilaginibacter</taxon>
    </lineage>
</organism>
<keyword evidence="6" id="KW-0325">Glycoprotein</keyword>
<dbReference type="EMBL" id="CP032869">
    <property type="protein sequence ID" value="AYL94239.1"/>
    <property type="molecule type" value="Genomic_DNA"/>
</dbReference>
<dbReference type="Pfam" id="PF02265">
    <property type="entry name" value="S1-P1_nuclease"/>
    <property type="match status" value="1"/>
</dbReference>